<dbReference type="Gene3D" id="6.10.250.3150">
    <property type="match status" value="1"/>
</dbReference>
<keyword evidence="6" id="KW-0175">Coiled coil</keyword>
<gene>
    <name evidence="10" type="ORF">SAMN04488113_10257</name>
</gene>
<dbReference type="SUPFAM" id="SSF54001">
    <property type="entry name" value="Cysteine proteinases"/>
    <property type="match status" value="1"/>
</dbReference>
<organism evidence="10 11">
    <name type="scientific">Alkalibacterium gilvum</name>
    <dbReference type="NCBI Taxonomy" id="1130080"/>
    <lineage>
        <taxon>Bacteria</taxon>
        <taxon>Bacillati</taxon>
        <taxon>Bacillota</taxon>
        <taxon>Bacilli</taxon>
        <taxon>Lactobacillales</taxon>
        <taxon>Carnobacteriaceae</taxon>
        <taxon>Alkalibacterium</taxon>
    </lineage>
</organism>
<protein>
    <submittedName>
        <fullName evidence="10">N-terminal domain of peptidoglycan hydrolase CwlO-containing protein</fullName>
    </submittedName>
</protein>
<feature type="coiled-coil region" evidence="6">
    <location>
        <begin position="186"/>
        <end position="258"/>
    </location>
</feature>
<feature type="signal peptide" evidence="8">
    <location>
        <begin position="1"/>
        <end position="27"/>
    </location>
</feature>
<dbReference type="PANTHER" id="PTHR47053">
    <property type="entry name" value="MUREIN DD-ENDOPEPTIDASE MEPH-RELATED"/>
    <property type="match status" value="1"/>
</dbReference>
<evidence type="ECO:0000256" key="2">
    <source>
        <dbReference type="ARBA" id="ARBA00022670"/>
    </source>
</evidence>
<evidence type="ECO:0000256" key="1">
    <source>
        <dbReference type="ARBA" id="ARBA00007074"/>
    </source>
</evidence>
<evidence type="ECO:0000256" key="5">
    <source>
        <dbReference type="ARBA" id="ARBA00022807"/>
    </source>
</evidence>
<dbReference type="InterPro" id="IPR057309">
    <property type="entry name" value="PcsB_CC"/>
</dbReference>
<feature type="compositionally biased region" description="Low complexity" evidence="7">
    <location>
        <begin position="258"/>
        <end position="285"/>
    </location>
</feature>
<dbReference type="AlphaFoldDB" id="A0A1H6RL03"/>
<name>A0A1H6RL03_9LACT</name>
<sequence>MKKKLIISTLTAALLMSSLATTTEVLANEYDEAIEENTNTIETSDQKLHNLNNTIQTLEEDVLNTEDELGAIDGSIAENEERIEEAMAKLEEAHKEMEAYQKEIDALEIVIENRNEQLEKQARKIQVDGQTTNFIEFLIDAESLGDIIGRIDVVSNLVGTNRKLVKAQVRDQQEVEEKQEKTEATITEQNDLAADLEGISEELEQQRLEKEVLVAQLASEKATAEADRNKFLSQKAEAEKAVVELVSAREEAATAARETVGASNAASESSSVDAEVSVSSSNKTSQKTEKESSKSNKSNETAKTSKPVKTPEVSTNGVTWGQISSYANGVLGTPYLYGGSTTAAFDCSGFTSYVFNKVGVSLPRSAAGQYAGATKVSNPRPGDLVFFSNNGSRVTHVGIYVGNGQFIGSQTSTGVAYTSVHTNYWGPRLVGYGRY</sequence>
<dbReference type="EMBL" id="FNYW01000002">
    <property type="protein sequence ID" value="SEI52490.1"/>
    <property type="molecule type" value="Genomic_DNA"/>
</dbReference>
<dbReference type="InterPro" id="IPR000064">
    <property type="entry name" value="NLP_P60_dom"/>
</dbReference>
<feature type="coiled-coil region" evidence="6">
    <location>
        <begin position="34"/>
        <end position="124"/>
    </location>
</feature>
<keyword evidence="2" id="KW-0645">Protease</keyword>
<dbReference type="InterPro" id="IPR038765">
    <property type="entry name" value="Papain-like_cys_pep_sf"/>
</dbReference>
<evidence type="ECO:0000256" key="8">
    <source>
        <dbReference type="SAM" id="SignalP"/>
    </source>
</evidence>
<keyword evidence="11" id="KW-1185">Reference proteome</keyword>
<dbReference type="Pfam" id="PF00877">
    <property type="entry name" value="NLPC_P60"/>
    <property type="match status" value="1"/>
</dbReference>
<feature type="chain" id="PRO_5011479758" evidence="8">
    <location>
        <begin position="28"/>
        <end position="435"/>
    </location>
</feature>
<accession>A0A1H6RL03</accession>
<evidence type="ECO:0000256" key="6">
    <source>
        <dbReference type="SAM" id="Coils"/>
    </source>
</evidence>
<dbReference type="PANTHER" id="PTHR47053:SF1">
    <property type="entry name" value="MUREIN DD-ENDOPEPTIDASE MEPH-RELATED"/>
    <property type="match status" value="1"/>
</dbReference>
<keyword evidence="3 8" id="KW-0732">Signal</keyword>
<dbReference type="Pfam" id="PF24568">
    <property type="entry name" value="CC_PcsB"/>
    <property type="match status" value="1"/>
</dbReference>
<dbReference type="GO" id="GO:0008234">
    <property type="term" value="F:cysteine-type peptidase activity"/>
    <property type="evidence" value="ECO:0007669"/>
    <property type="project" value="UniProtKB-KW"/>
</dbReference>
<evidence type="ECO:0000313" key="11">
    <source>
        <dbReference type="Proteomes" id="UP000198564"/>
    </source>
</evidence>
<dbReference type="PROSITE" id="PS51935">
    <property type="entry name" value="NLPC_P60"/>
    <property type="match status" value="1"/>
</dbReference>
<evidence type="ECO:0000256" key="3">
    <source>
        <dbReference type="ARBA" id="ARBA00022729"/>
    </source>
</evidence>
<evidence type="ECO:0000256" key="7">
    <source>
        <dbReference type="SAM" id="MobiDB-lite"/>
    </source>
</evidence>
<keyword evidence="5" id="KW-0788">Thiol protease</keyword>
<comment type="similarity">
    <text evidence="1">Belongs to the peptidase C40 family.</text>
</comment>
<evidence type="ECO:0000256" key="4">
    <source>
        <dbReference type="ARBA" id="ARBA00022801"/>
    </source>
</evidence>
<dbReference type="OrthoDB" id="1654978at2"/>
<feature type="compositionally biased region" description="Low complexity" evidence="7">
    <location>
        <begin position="295"/>
        <end position="305"/>
    </location>
</feature>
<dbReference type="Gene3D" id="3.90.1720.10">
    <property type="entry name" value="endopeptidase domain like (from Nostoc punctiforme)"/>
    <property type="match status" value="1"/>
</dbReference>
<proteinExistence type="inferred from homology"/>
<evidence type="ECO:0000259" key="9">
    <source>
        <dbReference type="PROSITE" id="PS51935"/>
    </source>
</evidence>
<feature type="domain" description="NlpC/P60" evidence="9">
    <location>
        <begin position="316"/>
        <end position="435"/>
    </location>
</feature>
<dbReference type="Proteomes" id="UP000198564">
    <property type="component" value="Unassembled WGS sequence"/>
</dbReference>
<keyword evidence="4 10" id="KW-0378">Hydrolase</keyword>
<reference evidence="11" key="1">
    <citation type="submission" date="2016-10" db="EMBL/GenBank/DDBJ databases">
        <authorList>
            <person name="Varghese N."/>
            <person name="Submissions S."/>
        </authorList>
    </citation>
    <scope>NUCLEOTIDE SEQUENCE [LARGE SCALE GENOMIC DNA]</scope>
    <source>
        <strain evidence="11">DSM 25751</strain>
    </source>
</reference>
<dbReference type="InterPro" id="IPR051202">
    <property type="entry name" value="Peptidase_C40"/>
</dbReference>
<dbReference type="STRING" id="1130080.SAMN04488113_10257"/>
<dbReference type="GO" id="GO:0016020">
    <property type="term" value="C:membrane"/>
    <property type="evidence" value="ECO:0007669"/>
    <property type="project" value="UniProtKB-SubCell"/>
</dbReference>
<dbReference type="RefSeq" id="WP_091632228.1">
    <property type="nucleotide sequence ID" value="NZ_FNYW01000002.1"/>
</dbReference>
<dbReference type="GO" id="GO:0046933">
    <property type="term" value="F:proton-transporting ATP synthase activity, rotational mechanism"/>
    <property type="evidence" value="ECO:0007669"/>
    <property type="project" value="InterPro"/>
</dbReference>
<feature type="region of interest" description="Disordered" evidence="7">
    <location>
        <begin position="258"/>
        <end position="315"/>
    </location>
</feature>
<dbReference type="GO" id="GO:0006508">
    <property type="term" value="P:proteolysis"/>
    <property type="evidence" value="ECO:0007669"/>
    <property type="project" value="UniProtKB-KW"/>
</dbReference>
<evidence type="ECO:0000313" key="10">
    <source>
        <dbReference type="EMBL" id="SEI52490.1"/>
    </source>
</evidence>